<keyword evidence="3 6" id="KW-0812">Transmembrane</keyword>
<dbReference type="PANTHER" id="PTHR30250">
    <property type="entry name" value="PST FAMILY PREDICTED COLANIC ACID TRANSPORTER"/>
    <property type="match status" value="1"/>
</dbReference>
<evidence type="ECO:0000313" key="8">
    <source>
        <dbReference type="Proteomes" id="UP001205748"/>
    </source>
</evidence>
<comment type="subcellular location">
    <subcellularLocation>
        <location evidence="1">Cell membrane</location>
        <topology evidence="1">Multi-pass membrane protein</topology>
    </subcellularLocation>
</comment>
<feature type="transmembrane region" description="Helical" evidence="6">
    <location>
        <begin position="87"/>
        <end position="108"/>
    </location>
</feature>
<name>A0AAE3HH54_9FIRM</name>
<feature type="transmembrane region" description="Helical" evidence="6">
    <location>
        <begin position="174"/>
        <end position="191"/>
    </location>
</feature>
<dbReference type="AlphaFoldDB" id="A0AAE3HH54"/>
<evidence type="ECO:0000256" key="5">
    <source>
        <dbReference type="ARBA" id="ARBA00023136"/>
    </source>
</evidence>
<protein>
    <submittedName>
        <fullName evidence="7">Oligosaccharide flippase family protein</fullName>
    </submittedName>
</protein>
<feature type="transmembrane region" description="Helical" evidence="6">
    <location>
        <begin position="211"/>
        <end position="230"/>
    </location>
</feature>
<keyword evidence="5 6" id="KW-0472">Membrane</keyword>
<dbReference type="RefSeq" id="WP_257532995.1">
    <property type="nucleotide sequence ID" value="NZ_JANKAS010000018.1"/>
</dbReference>
<reference evidence="7" key="1">
    <citation type="submission" date="2022-07" db="EMBL/GenBank/DDBJ databases">
        <title>Enhanced cultured diversity of the mouse gut microbiota enables custom-made synthetic communities.</title>
        <authorList>
            <person name="Afrizal A."/>
        </authorList>
    </citation>
    <scope>NUCLEOTIDE SEQUENCE</scope>
    <source>
        <strain evidence="7">DSM 28593</strain>
    </source>
</reference>
<evidence type="ECO:0000256" key="2">
    <source>
        <dbReference type="ARBA" id="ARBA00022475"/>
    </source>
</evidence>
<comment type="caution">
    <text evidence="7">The sequence shown here is derived from an EMBL/GenBank/DDBJ whole genome shotgun (WGS) entry which is preliminary data.</text>
</comment>
<organism evidence="7 8">
    <name type="scientific">Irregularibacter muris</name>
    <dbReference type="NCBI Taxonomy" id="1796619"/>
    <lineage>
        <taxon>Bacteria</taxon>
        <taxon>Bacillati</taxon>
        <taxon>Bacillota</taxon>
        <taxon>Clostridia</taxon>
        <taxon>Eubacteriales</taxon>
        <taxon>Eubacteriaceae</taxon>
        <taxon>Irregularibacter</taxon>
    </lineage>
</organism>
<sequence length="415" mass="48067">MFRLIEYFRKRQNFIIYVSLRVLVMALSLITNIFIVRKLSVNDYGIFSVALMFIGLITTFGFSWSSSSILYFGSREKLKRGNLNQTFWARNIIIAASLVITTILFIVFRNQINSYIGFEVSFLILIWLYVSVAEDYLNQYFLAIKKQLLSSLLSVTAKVIYLGLILLFSFDIKTLIIMNIISHATVLLYILGINKRDVGKFEFDKNWFKEILNFSLWQLFGFSGLYLINFGDTSVIKYFMTTEDVGLYNAAYKLFDAIANFAFVISSYYAGSVSQYFEKTEHKNIKSFFYRDRIIIFGLSTALHIAVMVFSKPIILLLYGEKYIDSILIFNVLMIGSIFRYLSVFYMLYFNTNRKHKLQQNINIFRAILNLVLDIIFIKMFGLVGPAIGTTVAMILTFIISAFYCEKRIKIASEA</sequence>
<dbReference type="Proteomes" id="UP001205748">
    <property type="component" value="Unassembled WGS sequence"/>
</dbReference>
<accession>A0AAE3HH54</accession>
<feature type="transmembrane region" description="Helical" evidence="6">
    <location>
        <begin position="387"/>
        <end position="405"/>
    </location>
</feature>
<evidence type="ECO:0000256" key="3">
    <source>
        <dbReference type="ARBA" id="ARBA00022692"/>
    </source>
</evidence>
<dbReference type="InterPro" id="IPR050833">
    <property type="entry name" value="Poly_Biosynth_Transport"/>
</dbReference>
<feature type="transmembrane region" description="Helical" evidence="6">
    <location>
        <begin position="294"/>
        <end position="315"/>
    </location>
</feature>
<dbReference type="PANTHER" id="PTHR30250:SF11">
    <property type="entry name" value="O-ANTIGEN TRANSPORTER-RELATED"/>
    <property type="match status" value="1"/>
</dbReference>
<proteinExistence type="predicted"/>
<feature type="transmembrane region" description="Helical" evidence="6">
    <location>
        <begin position="14"/>
        <end position="34"/>
    </location>
</feature>
<gene>
    <name evidence="7" type="ORF">NSA47_13895</name>
</gene>
<feature type="transmembrane region" description="Helical" evidence="6">
    <location>
        <begin position="114"/>
        <end position="136"/>
    </location>
</feature>
<evidence type="ECO:0000256" key="6">
    <source>
        <dbReference type="SAM" id="Phobius"/>
    </source>
</evidence>
<dbReference type="InterPro" id="IPR002797">
    <property type="entry name" value="Polysacc_synth"/>
</dbReference>
<evidence type="ECO:0000313" key="7">
    <source>
        <dbReference type="EMBL" id="MCR1900056.1"/>
    </source>
</evidence>
<keyword evidence="4 6" id="KW-1133">Transmembrane helix</keyword>
<feature type="transmembrane region" description="Helical" evidence="6">
    <location>
        <begin position="250"/>
        <end position="273"/>
    </location>
</feature>
<keyword evidence="8" id="KW-1185">Reference proteome</keyword>
<feature type="transmembrane region" description="Helical" evidence="6">
    <location>
        <begin position="148"/>
        <end position="168"/>
    </location>
</feature>
<dbReference type="GO" id="GO:0005886">
    <property type="term" value="C:plasma membrane"/>
    <property type="evidence" value="ECO:0007669"/>
    <property type="project" value="UniProtKB-SubCell"/>
</dbReference>
<evidence type="ECO:0000256" key="1">
    <source>
        <dbReference type="ARBA" id="ARBA00004651"/>
    </source>
</evidence>
<evidence type="ECO:0000256" key="4">
    <source>
        <dbReference type="ARBA" id="ARBA00022989"/>
    </source>
</evidence>
<keyword evidence="2" id="KW-1003">Cell membrane</keyword>
<feature type="transmembrane region" description="Helical" evidence="6">
    <location>
        <begin position="46"/>
        <end position="66"/>
    </location>
</feature>
<feature type="transmembrane region" description="Helical" evidence="6">
    <location>
        <begin position="362"/>
        <end position="381"/>
    </location>
</feature>
<dbReference type="Pfam" id="PF01943">
    <property type="entry name" value="Polysacc_synt"/>
    <property type="match status" value="1"/>
</dbReference>
<dbReference type="EMBL" id="JANKAS010000018">
    <property type="protein sequence ID" value="MCR1900056.1"/>
    <property type="molecule type" value="Genomic_DNA"/>
</dbReference>
<feature type="transmembrane region" description="Helical" evidence="6">
    <location>
        <begin position="327"/>
        <end position="350"/>
    </location>
</feature>